<proteinExistence type="inferred from homology"/>
<evidence type="ECO:0000256" key="5">
    <source>
        <dbReference type="ARBA" id="ARBA00032325"/>
    </source>
</evidence>
<feature type="compositionally biased region" description="Basic and acidic residues" evidence="6">
    <location>
        <begin position="157"/>
        <end position="168"/>
    </location>
</feature>
<reference evidence="9" key="1">
    <citation type="submission" date="2020-08" db="EMBL/GenBank/DDBJ databases">
        <title>Genome sequencing and assembly of the red palm weevil Rhynchophorus ferrugineus.</title>
        <authorList>
            <person name="Dias G.B."/>
            <person name="Bergman C.M."/>
            <person name="Manee M."/>
        </authorList>
    </citation>
    <scope>NUCLEOTIDE SEQUENCE</scope>
    <source>
        <strain evidence="9">AA-2017</strain>
        <tissue evidence="9">Whole larva</tissue>
    </source>
</reference>
<dbReference type="GO" id="GO:0000462">
    <property type="term" value="P:maturation of SSU-rRNA from tricistronic rRNA transcript (SSU-rRNA, 5.8S rRNA, LSU-rRNA)"/>
    <property type="evidence" value="ECO:0007669"/>
    <property type="project" value="TreeGrafter"/>
</dbReference>
<keyword evidence="10" id="KW-1185">Reference proteome</keyword>
<feature type="compositionally biased region" description="Basic and acidic residues" evidence="6">
    <location>
        <begin position="86"/>
        <end position="95"/>
    </location>
</feature>
<dbReference type="Pfam" id="PF06862">
    <property type="entry name" value="Utp25_C"/>
    <property type="match status" value="1"/>
</dbReference>
<dbReference type="OrthoDB" id="10264378at2759"/>
<feature type="compositionally biased region" description="Basic residues" evidence="6">
    <location>
        <begin position="20"/>
        <end position="32"/>
    </location>
</feature>
<keyword evidence="3" id="KW-0539">Nucleus</keyword>
<evidence type="ECO:0000313" key="10">
    <source>
        <dbReference type="Proteomes" id="UP000625711"/>
    </source>
</evidence>
<feature type="region of interest" description="Disordered" evidence="6">
    <location>
        <begin position="1"/>
        <end position="168"/>
    </location>
</feature>
<organism evidence="9 10">
    <name type="scientific">Rhynchophorus ferrugineus</name>
    <name type="common">Red palm weevil</name>
    <name type="synonym">Curculio ferrugineus</name>
    <dbReference type="NCBI Taxonomy" id="354439"/>
    <lineage>
        <taxon>Eukaryota</taxon>
        <taxon>Metazoa</taxon>
        <taxon>Ecdysozoa</taxon>
        <taxon>Arthropoda</taxon>
        <taxon>Hexapoda</taxon>
        <taxon>Insecta</taxon>
        <taxon>Pterygota</taxon>
        <taxon>Neoptera</taxon>
        <taxon>Endopterygota</taxon>
        <taxon>Coleoptera</taxon>
        <taxon>Polyphaga</taxon>
        <taxon>Cucujiformia</taxon>
        <taxon>Curculionidae</taxon>
        <taxon>Dryophthorinae</taxon>
        <taxon>Rhynchophorus</taxon>
    </lineage>
</organism>
<feature type="domain" description="UTP25 NTP hydrolase-like" evidence="8">
    <location>
        <begin position="288"/>
        <end position="549"/>
    </location>
</feature>
<protein>
    <recommendedName>
        <fullName evidence="4">U3 small nucleolar RNA-associated protein 25 homolog</fullName>
    </recommendedName>
    <alternativeName>
        <fullName evidence="5">UTP25 small subunit processor component</fullName>
    </alternativeName>
</protein>
<dbReference type="GO" id="GO:0019843">
    <property type="term" value="F:rRNA binding"/>
    <property type="evidence" value="ECO:0007669"/>
    <property type="project" value="TreeGrafter"/>
</dbReference>
<feature type="compositionally biased region" description="Acidic residues" evidence="6">
    <location>
        <begin position="107"/>
        <end position="120"/>
    </location>
</feature>
<dbReference type="EMBL" id="JAACXV010000412">
    <property type="protein sequence ID" value="KAF7277894.1"/>
    <property type="molecule type" value="Genomic_DNA"/>
</dbReference>
<dbReference type="Gene3D" id="3.40.50.300">
    <property type="entry name" value="P-loop containing nucleotide triphosphate hydrolases"/>
    <property type="match status" value="1"/>
</dbReference>
<dbReference type="Proteomes" id="UP000625711">
    <property type="component" value="Unassembled WGS sequence"/>
</dbReference>
<evidence type="ECO:0000256" key="3">
    <source>
        <dbReference type="ARBA" id="ARBA00023242"/>
    </source>
</evidence>
<name>A0A834IDW0_RHYFE</name>
<feature type="compositionally biased region" description="Acidic residues" evidence="6">
    <location>
        <begin position="75"/>
        <end position="85"/>
    </location>
</feature>
<evidence type="ECO:0000259" key="8">
    <source>
        <dbReference type="Pfam" id="PF22916"/>
    </source>
</evidence>
<comment type="similarity">
    <text evidence="2">Belongs to the UTP25 family.</text>
</comment>
<evidence type="ECO:0000259" key="7">
    <source>
        <dbReference type="Pfam" id="PF06862"/>
    </source>
</evidence>
<evidence type="ECO:0000256" key="2">
    <source>
        <dbReference type="ARBA" id="ARBA00009223"/>
    </source>
</evidence>
<dbReference type="AlphaFoldDB" id="A0A834IDW0"/>
<evidence type="ECO:0000256" key="1">
    <source>
        <dbReference type="ARBA" id="ARBA00004604"/>
    </source>
</evidence>
<comment type="subcellular location">
    <subcellularLocation>
        <location evidence="1">Nucleus</location>
        <location evidence="1">Nucleolus</location>
    </subcellularLocation>
</comment>
<comment type="caution">
    <text evidence="9">The sequence shown here is derived from an EMBL/GenBank/DDBJ whole genome shotgun (WGS) entry which is preliminary data.</text>
</comment>
<sequence>MGKKLKYKDVVKRGPPVSNKKPKKGQFNKRKTYSIYKTQNSFKRKSNNDDNSYTSKRHKLEKPEEPEIQQKVVEESSESEEEIFEDPLKQLRDTFTRSVNDSIISESDSDDVSEGNDTNDDNIKDTPEISDDEVSNEDSDLDNSTDENNECAEDSDVEKGHEDNVDNVKDPFVNHISYELHPNLLEVLESDTNSVNTTMKVWPVLGNVIFQVPKCEINEPVIKSKLDTTVYATPREIPKKISKNSSSDDLFIKKQISKNIRSANKSLRTGENMFTPLQQELFSLMNNYQDVYYPNRTFDNAEEIVYTYCLHAINHVLKTRIKVLHHNSKISKKDDVPDEFRDQGLVRPKVLILAPFKSSAYKIVNTIIDIMFEEDKGNIIKKNRFVEDYTGNELRFPKRNPKPEDYERVFCGNTGDDFKMGISVTKKSLKLYSDFYSSDILVASPLGLRTIIGAEGEVDRDFDFLTSIELLILDQTDIFFMQNWDHVIHLFNHMHLKPKDLHGTDVSRVRQWCLNLWAKYYRQTLIFSSVTLPEINAIFNKKCFNYAGKAKVSNPVELGCINQVFVQLPHVFQRFEASSPAEAIEARFNFFINKILPQQRDSLMKQTLIYVPSYYDYVRVRNYFKKEDVSFVQICEYSKEGKIARARDMFYHGDAHFLLYTERYHFYNRIRVKGIRHLVFYQPPNIPGFYHEMSNLMQEINMNKKIGSMANMTVTVIYSKYDILQVAAIVGSERASKMCQSDRKVHMLVTGSD</sequence>
<dbReference type="InterPro" id="IPR027417">
    <property type="entry name" value="P-loop_NTPase"/>
</dbReference>
<dbReference type="InterPro" id="IPR053939">
    <property type="entry name" value="UTP25_C"/>
</dbReference>
<feature type="compositionally biased region" description="Acidic residues" evidence="6">
    <location>
        <begin position="128"/>
        <end position="156"/>
    </location>
</feature>
<feature type="domain" description="UTP25 C-terminal" evidence="7">
    <location>
        <begin position="561"/>
        <end position="746"/>
    </location>
</feature>
<dbReference type="GO" id="GO:0034511">
    <property type="term" value="F:U3 snoRNA binding"/>
    <property type="evidence" value="ECO:0007669"/>
    <property type="project" value="InterPro"/>
</dbReference>
<dbReference type="InterPro" id="IPR010678">
    <property type="entry name" value="UTP25"/>
</dbReference>
<dbReference type="InterPro" id="IPR053940">
    <property type="entry name" value="UTP25_NTPase-like"/>
</dbReference>
<evidence type="ECO:0000313" key="9">
    <source>
        <dbReference type="EMBL" id="KAF7277894.1"/>
    </source>
</evidence>
<accession>A0A834IDW0</accession>
<evidence type="ECO:0000256" key="6">
    <source>
        <dbReference type="SAM" id="MobiDB-lite"/>
    </source>
</evidence>
<dbReference type="Pfam" id="PF22916">
    <property type="entry name" value="UTP25_NTPase-like"/>
    <property type="match status" value="1"/>
</dbReference>
<dbReference type="GO" id="GO:0032040">
    <property type="term" value="C:small-subunit processome"/>
    <property type="evidence" value="ECO:0007669"/>
    <property type="project" value="TreeGrafter"/>
</dbReference>
<gene>
    <name evidence="9" type="ORF">GWI33_009147</name>
</gene>
<evidence type="ECO:0000256" key="4">
    <source>
        <dbReference type="ARBA" id="ARBA00024421"/>
    </source>
</evidence>
<dbReference type="PANTHER" id="PTHR12933">
    <property type="entry name" value="ORF PROTEIN-RELATED"/>
    <property type="match status" value="1"/>
</dbReference>
<dbReference type="PANTHER" id="PTHR12933:SF0">
    <property type="entry name" value="U3 SMALL NUCLEOLAR RNA-ASSOCIATED PROTEIN 25 HOMOLOG"/>
    <property type="match status" value="1"/>
</dbReference>